<reference evidence="1 2" key="1">
    <citation type="journal article" date="2013" name="J. Biotechnol.">
        <title>Genome sequence of Corynebacterium pseudotuberculosis biovar equi strain 258 and prediction of antigenic targets to improve biotechnological vaccine production.</title>
        <authorList>
            <person name="Soares S.C."/>
            <person name="Trost E."/>
            <person name="Ramos R.T."/>
            <person name="Carneiro A.R."/>
            <person name="Santos A.R."/>
            <person name="Pinto A.C."/>
            <person name="Barbosa E."/>
            <person name="Aburjaile F."/>
            <person name="Ali A."/>
            <person name="Diniz C.A."/>
            <person name="Hassan S.S."/>
            <person name="Fiaux K."/>
            <person name="Guimaraes L.C."/>
            <person name="Bakhtiar S.M."/>
            <person name="Pereira U."/>
            <person name="Almeida S.S."/>
            <person name="Abreu V.A."/>
            <person name="Rocha F.S."/>
            <person name="Dorella F.A."/>
            <person name="Miyoshi A."/>
            <person name="Silva A."/>
            <person name="Azevedo V."/>
            <person name="Tauch A."/>
        </authorList>
    </citation>
    <scope>NUCLEOTIDE SEQUENCE [LARGE SCALE GENOMIC DNA]</scope>
    <source>
        <strain evidence="1 2">258</strain>
    </source>
</reference>
<dbReference type="KEGG" id="coe:CP258_08990"/>
<dbReference type="Proteomes" id="UP000006465">
    <property type="component" value="Chromosome"/>
</dbReference>
<accession>A0AAU8PNN2</accession>
<sequence length="69" mass="7665">MWLYSLDFLESSTIVSPVLLRKVKGNVMGNFTEVLSQLSSIKGLNLLTEMVSFVSKIISVMEKINKLGS</sequence>
<evidence type="ECO:0000313" key="2">
    <source>
        <dbReference type="Proteomes" id="UP000006465"/>
    </source>
</evidence>
<dbReference type="AlphaFoldDB" id="A0AAU8PNN2"/>
<dbReference type="EMBL" id="CP003540">
    <property type="protein sequence ID" value="AFK17372.1"/>
    <property type="molecule type" value="Genomic_DNA"/>
</dbReference>
<gene>
    <name evidence="1" type="ORF">CP258_08990</name>
</gene>
<organism evidence="1 2">
    <name type="scientific">Corynebacterium pseudotuberculosis 258</name>
    <dbReference type="NCBI Taxonomy" id="1168865"/>
    <lineage>
        <taxon>Bacteria</taxon>
        <taxon>Bacillati</taxon>
        <taxon>Actinomycetota</taxon>
        <taxon>Actinomycetes</taxon>
        <taxon>Mycobacteriales</taxon>
        <taxon>Corynebacteriaceae</taxon>
        <taxon>Corynebacterium</taxon>
    </lineage>
</organism>
<name>A0AAU8PNN2_CORPS</name>
<proteinExistence type="predicted"/>
<protein>
    <submittedName>
        <fullName evidence="1">Uncharacterized protein</fullName>
    </submittedName>
</protein>
<evidence type="ECO:0000313" key="1">
    <source>
        <dbReference type="EMBL" id="AFK17372.1"/>
    </source>
</evidence>